<proteinExistence type="predicted"/>
<keyword evidence="2" id="KW-1185">Reference proteome</keyword>
<dbReference type="EMBL" id="BAABJQ010000030">
    <property type="protein sequence ID" value="GAA5197526.1"/>
    <property type="molecule type" value="Genomic_DNA"/>
</dbReference>
<protein>
    <submittedName>
        <fullName evidence="1">Uncharacterized protein</fullName>
    </submittedName>
</protein>
<accession>A0ABP9SM57</accession>
<name>A0ABP9SM57_9ACTN</name>
<dbReference type="RefSeq" id="WP_345636862.1">
    <property type="nucleotide sequence ID" value="NZ_BAABJQ010000030.1"/>
</dbReference>
<organism evidence="1 2">
    <name type="scientific">Rugosimonospora acidiphila</name>
    <dbReference type="NCBI Taxonomy" id="556531"/>
    <lineage>
        <taxon>Bacteria</taxon>
        <taxon>Bacillati</taxon>
        <taxon>Actinomycetota</taxon>
        <taxon>Actinomycetes</taxon>
        <taxon>Micromonosporales</taxon>
        <taxon>Micromonosporaceae</taxon>
        <taxon>Rugosimonospora</taxon>
    </lineage>
</organism>
<sequence length="92" mass="10889">MPYEWEEWAIRALLGIEPYEVRQVLEAKRRWPRPALDRSVGLQVLTIWGRTLTGRPLIVAVHHVSDLTWKIIGARDLTPENLVEFERWEETQ</sequence>
<evidence type="ECO:0000313" key="2">
    <source>
        <dbReference type="Proteomes" id="UP001501570"/>
    </source>
</evidence>
<gene>
    <name evidence="1" type="ORF">GCM10023322_68940</name>
</gene>
<evidence type="ECO:0000313" key="1">
    <source>
        <dbReference type="EMBL" id="GAA5197526.1"/>
    </source>
</evidence>
<dbReference type="Proteomes" id="UP001501570">
    <property type="component" value="Unassembled WGS sequence"/>
</dbReference>
<reference evidence="2" key="1">
    <citation type="journal article" date="2019" name="Int. J. Syst. Evol. Microbiol.">
        <title>The Global Catalogue of Microorganisms (GCM) 10K type strain sequencing project: providing services to taxonomists for standard genome sequencing and annotation.</title>
        <authorList>
            <consortium name="The Broad Institute Genomics Platform"/>
            <consortium name="The Broad Institute Genome Sequencing Center for Infectious Disease"/>
            <person name="Wu L."/>
            <person name="Ma J."/>
        </authorList>
    </citation>
    <scope>NUCLEOTIDE SEQUENCE [LARGE SCALE GENOMIC DNA]</scope>
    <source>
        <strain evidence="2">JCM 18304</strain>
    </source>
</reference>
<comment type="caution">
    <text evidence="1">The sequence shown here is derived from an EMBL/GenBank/DDBJ whole genome shotgun (WGS) entry which is preliminary data.</text>
</comment>